<feature type="coiled-coil region" evidence="1">
    <location>
        <begin position="209"/>
        <end position="273"/>
    </location>
</feature>
<evidence type="ECO:0000313" key="3">
    <source>
        <dbReference type="EMBL" id="GGH58418.1"/>
    </source>
</evidence>
<gene>
    <name evidence="3" type="ORF">GCM10011379_04130</name>
</gene>
<dbReference type="Proteomes" id="UP000627292">
    <property type="component" value="Unassembled WGS sequence"/>
</dbReference>
<proteinExistence type="predicted"/>
<evidence type="ECO:0000256" key="1">
    <source>
        <dbReference type="SAM" id="Coils"/>
    </source>
</evidence>
<accession>A0A917IP24</accession>
<sequence>MQLISLRANKESFRPVVFKNGHGLNFIVARQAKGNENQSTNTYNGVGKSLLIAIIHFCLGSNANDSFEENLQGWEFTLSFKIGEEEFTSMRATLNQKIILLNGEEYKIKSFNETLEALLFDIPEGVAHLSFRNLLSFFIRPRRISYEDFKDPNGQNKPYDSLLQNSFLIGLNVRLVQEKFRLRLEKERIRKLVVELKKDHLLKDFFTGNRNVALAAQDLEEQIAALELDLKNFNVADDYYEIKRQADLYKRKLEDIQNNIVLLENQISNIETSLQLSPDIKKDSILRIYKEASVVLAGETIKRLEELELFYAHLTKNRQKRLLDQKEALASELLALRKDHEVTSRQFDGALKYLDTHQALDVFVKLANKVADMKSEKERLLRYDELLNKYKQSKVTLEKDFQTATEETFKYLKEVQVILKDTRDFFRELAKRFYPKSSAGITLYNNDGDNQIRFDFDVRIEADASDGINNVKIFCYDLTLLLKGYGHHMDTIFHDSRLLDAVDPRQLAELFRVLRDYILSSNKQYILTINENHLAEIRPYLDQEEFTSIIEDNICHLLEDRAPESKLLGIQIDMDYE</sequence>
<evidence type="ECO:0000313" key="4">
    <source>
        <dbReference type="Proteomes" id="UP000627292"/>
    </source>
</evidence>
<keyword evidence="4" id="KW-1185">Reference proteome</keyword>
<organism evidence="3 4">
    <name type="scientific">Filimonas zeae</name>
    <dbReference type="NCBI Taxonomy" id="1737353"/>
    <lineage>
        <taxon>Bacteria</taxon>
        <taxon>Pseudomonadati</taxon>
        <taxon>Bacteroidota</taxon>
        <taxon>Chitinophagia</taxon>
        <taxon>Chitinophagales</taxon>
        <taxon>Chitinophagaceae</taxon>
        <taxon>Filimonas</taxon>
    </lineage>
</organism>
<dbReference type="EMBL" id="BMIB01000001">
    <property type="protein sequence ID" value="GGH58418.1"/>
    <property type="molecule type" value="Genomic_DNA"/>
</dbReference>
<keyword evidence="1" id="KW-0175">Coiled coil</keyword>
<protein>
    <recommendedName>
        <fullName evidence="2">DUF2326 domain-containing protein</fullName>
    </recommendedName>
</protein>
<dbReference type="AlphaFoldDB" id="A0A917IP24"/>
<comment type="caution">
    <text evidence="3">The sequence shown here is derived from an EMBL/GenBank/DDBJ whole genome shotgun (WGS) entry which is preliminary data.</text>
</comment>
<dbReference type="Pfam" id="PF10088">
    <property type="entry name" value="DUF2326"/>
    <property type="match status" value="1"/>
</dbReference>
<reference evidence="3" key="2">
    <citation type="submission" date="2020-09" db="EMBL/GenBank/DDBJ databases">
        <authorList>
            <person name="Sun Q."/>
            <person name="Zhou Y."/>
        </authorList>
    </citation>
    <scope>NUCLEOTIDE SEQUENCE</scope>
    <source>
        <strain evidence="3">CGMCC 1.15290</strain>
    </source>
</reference>
<reference evidence="3" key="1">
    <citation type="journal article" date="2014" name="Int. J. Syst. Evol. Microbiol.">
        <title>Complete genome sequence of Corynebacterium casei LMG S-19264T (=DSM 44701T), isolated from a smear-ripened cheese.</title>
        <authorList>
            <consortium name="US DOE Joint Genome Institute (JGI-PGF)"/>
            <person name="Walter F."/>
            <person name="Albersmeier A."/>
            <person name="Kalinowski J."/>
            <person name="Ruckert C."/>
        </authorList>
    </citation>
    <scope>NUCLEOTIDE SEQUENCE</scope>
    <source>
        <strain evidence="3">CGMCC 1.15290</strain>
    </source>
</reference>
<feature type="domain" description="DUF2326" evidence="2">
    <location>
        <begin position="430"/>
        <end position="571"/>
    </location>
</feature>
<dbReference type="RefSeq" id="WP_188950227.1">
    <property type="nucleotide sequence ID" value="NZ_BMIB01000001.1"/>
</dbReference>
<dbReference type="InterPro" id="IPR018760">
    <property type="entry name" value="DUF2326"/>
</dbReference>
<evidence type="ECO:0000259" key="2">
    <source>
        <dbReference type="Pfam" id="PF10088"/>
    </source>
</evidence>
<name>A0A917IP24_9BACT</name>